<sequence length="174" mass="20333">MEKKKGEVVQDYGQERELLRWEAEERLAIKKSRDFYSTMMVLAILVGIVLFFIEGIMPVLVVAAILFVGYALINAEPRIVMHQITNKGIVTEGARYVWDELGNYWIDEQEGRKVLHVMTYRRWPTRLVMVLPKSGGVNENDVKRVLSEYLEWEVPTVTRIDKMVSWFNEKVPLE</sequence>
<name>A0A857N9T3_9BACT</name>
<keyword evidence="1" id="KW-0472">Membrane</keyword>
<evidence type="ECO:0000313" key="2">
    <source>
        <dbReference type="EMBL" id="QHO63170.1"/>
    </source>
</evidence>
<evidence type="ECO:0000313" key="3">
    <source>
        <dbReference type="Proteomes" id="UP000463983"/>
    </source>
</evidence>
<evidence type="ECO:0008006" key="4">
    <source>
        <dbReference type="Google" id="ProtNLM"/>
    </source>
</evidence>
<keyword evidence="1" id="KW-1133">Transmembrane helix</keyword>
<proteinExistence type="predicted"/>
<feature type="transmembrane region" description="Helical" evidence="1">
    <location>
        <begin position="59"/>
        <end position="75"/>
    </location>
</feature>
<gene>
    <name evidence="2" type="ORF">MICH65_0189</name>
</gene>
<dbReference type="EMBL" id="CP047901">
    <property type="protein sequence ID" value="QHO63170.1"/>
    <property type="molecule type" value="Genomic_DNA"/>
</dbReference>
<keyword evidence="3" id="KW-1185">Reference proteome</keyword>
<accession>A0A857N9T3</accession>
<organism evidence="2 3">
    <name type="scientific">Candidatus Chazhemtobacterium aquaticus</name>
    <dbReference type="NCBI Taxonomy" id="2715735"/>
    <lineage>
        <taxon>Bacteria</taxon>
        <taxon>Candidatus Chazhemtobacteraceae</taxon>
        <taxon>Candidatus Chazhemtobacterium</taxon>
    </lineage>
</organism>
<keyword evidence="1" id="KW-0812">Transmembrane</keyword>
<evidence type="ECO:0000256" key="1">
    <source>
        <dbReference type="SAM" id="Phobius"/>
    </source>
</evidence>
<feature type="transmembrane region" description="Helical" evidence="1">
    <location>
        <begin position="35"/>
        <end position="53"/>
    </location>
</feature>
<dbReference type="Proteomes" id="UP000463983">
    <property type="component" value="Chromosome"/>
</dbReference>
<dbReference type="KEGG" id="caqa:MICH65_0189"/>
<protein>
    <recommendedName>
        <fullName evidence="4">DUF5673 domain-containing protein</fullName>
    </recommendedName>
</protein>
<dbReference type="RefSeq" id="WP_161931565.1">
    <property type="nucleotide sequence ID" value="NZ_CP047901.1"/>
</dbReference>
<reference evidence="3" key="1">
    <citation type="journal article" date="2020" name="Microorganisms">
        <title>Complete Genome of a Member of a New Bacterial Lineage in the Microgenomates Group Reveals an Unusual Nucleotide Composition Disparity Between Two Strands of DNA and Limited Metabolic Potential.</title>
        <authorList>
            <person name="Kadnikov V.V."/>
            <person name="Mardanov A.V."/>
            <person name="Beletsky A.V."/>
            <person name="Karnachuk O.V."/>
            <person name="Ravin N.V."/>
        </authorList>
    </citation>
    <scope>NUCLEOTIDE SEQUENCE [LARGE SCALE GENOMIC DNA]</scope>
</reference>
<dbReference type="AlphaFoldDB" id="A0A857N9T3"/>